<keyword evidence="3" id="KW-0378">Hydrolase</keyword>
<dbReference type="Proteomes" id="UP000244924">
    <property type="component" value="Unassembled WGS sequence"/>
</dbReference>
<dbReference type="InterPro" id="IPR001279">
    <property type="entry name" value="Metallo-B-lactamas"/>
</dbReference>
<organism evidence="3 4">
    <name type="scientific">Albidovulum aquaemixtae</name>
    <dbReference type="NCBI Taxonomy" id="1542388"/>
    <lineage>
        <taxon>Bacteria</taxon>
        <taxon>Pseudomonadati</taxon>
        <taxon>Pseudomonadota</taxon>
        <taxon>Alphaproteobacteria</taxon>
        <taxon>Rhodobacterales</taxon>
        <taxon>Paracoccaceae</taxon>
        <taxon>Albidovulum</taxon>
    </lineage>
</organism>
<reference evidence="3 4" key="1">
    <citation type="submission" date="2018-03" db="EMBL/GenBank/DDBJ databases">
        <authorList>
            <person name="Keele B.F."/>
        </authorList>
    </citation>
    <scope>NUCLEOTIDE SEQUENCE [LARGE SCALE GENOMIC DNA]</scope>
    <source>
        <strain evidence="3 4">CECT 8626</strain>
    </source>
</reference>
<dbReference type="EC" id="3.1.2.6" evidence="3"/>
<evidence type="ECO:0000256" key="1">
    <source>
        <dbReference type="ARBA" id="ARBA00005250"/>
    </source>
</evidence>
<dbReference type="NCBIfam" id="TIGR04559">
    <property type="entry name" value="SoxH_rel_PQQ_2"/>
    <property type="match status" value="1"/>
</dbReference>
<dbReference type="CDD" id="cd16282">
    <property type="entry name" value="metallo-hydrolase-like_MBL-fold"/>
    <property type="match status" value="1"/>
</dbReference>
<dbReference type="InterPro" id="IPR050855">
    <property type="entry name" value="NDM-1-like"/>
</dbReference>
<keyword evidence="4" id="KW-1185">Reference proteome</keyword>
<accession>A0A2R8BNZ1</accession>
<name>A0A2R8BNZ1_9RHOB</name>
<gene>
    <name evidence="3" type="primary">gloB_3</name>
    <name evidence="3" type="ORF">DEA8626_04188</name>
</gene>
<dbReference type="SUPFAM" id="SSF56281">
    <property type="entry name" value="Metallo-hydrolase/oxidoreductase"/>
    <property type="match status" value="1"/>
</dbReference>
<evidence type="ECO:0000259" key="2">
    <source>
        <dbReference type="SMART" id="SM00849"/>
    </source>
</evidence>
<dbReference type="SMART" id="SM00849">
    <property type="entry name" value="Lactamase_B"/>
    <property type="match status" value="1"/>
</dbReference>
<dbReference type="EMBL" id="OMOQ01000011">
    <property type="protein sequence ID" value="SPH25152.1"/>
    <property type="molecule type" value="Genomic_DNA"/>
</dbReference>
<proteinExistence type="inferred from homology"/>
<dbReference type="PANTHER" id="PTHR42951">
    <property type="entry name" value="METALLO-BETA-LACTAMASE DOMAIN-CONTAINING"/>
    <property type="match status" value="1"/>
</dbReference>
<protein>
    <submittedName>
        <fullName evidence="3">Hydroxyacylglutathione hydrolase</fullName>
        <ecNumber evidence="3">3.1.2.6</ecNumber>
    </submittedName>
</protein>
<dbReference type="AlphaFoldDB" id="A0A2R8BNZ1"/>
<evidence type="ECO:0000313" key="3">
    <source>
        <dbReference type="EMBL" id="SPH25152.1"/>
    </source>
</evidence>
<dbReference type="InterPro" id="IPR030829">
    <property type="entry name" value="SoxH-rel_PQQ_2"/>
</dbReference>
<sequence length="353" mass="36810">MTLPQAERMMFEAIASICIETGGETICRYALLPGFAADTEAGCLAALHEGEVELSGQTGPPSCVRRRASRLLFTEIAPGVFAHRGAIEEPGPGNLGDVSNIGFVIGENAIAVIDAGGSRAVGEEVYLAIRERSDLPILAVILTHMHPDHVFGAGPLAESGAEVIGRAGLSRALAERSGNYSEGFTGLIGPEGFLGTRVVSPDREVKAEEMLDLGNRTLHLVARPTAHTATDLTVADLASGVVFAGDLVFAEHAPALDGSLKGWQATLAAIREEPAALLVPGHGGPTLPWPEGGAALSAYLAALEEDTRNAIEAGVPLSTAAATIGRGEAANWSLFDLYNARNATVAYTELEWE</sequence>
<dbReference type="Pfam" id="PF00753">
    <property type="entry name" value="Lactamase_B"/>
    <property type="match status" value="1"/>
</dbReference>
<dbReference type="GO" id="GO:0017001">
    <property type="term" value="P:antibiotic catabolic process"/>
    <property type="evidence" value="ECO:0007669"/>
    <property type="project" value="UniProtKB-ARBA"/>
</dbReference>
<dbReference type="GO" id="GO:0004416">
    <property type="term" value="F:hydroxyacylglutathione hydrolase activity"/>
    <property type="evidence" value="ECO:0007669"/>
    <property type="project" value="UniProtKB-EC"/>
</dbReference>
<dbReference type="InterPro" id="IPR036866">
    <property type="entry name" value="RibonucZ/Hydroxyglut_hydro"/>
</dbReference>
<comment type="similarity">
    <text evidence="1">Belongs to the metallo-beta-lactamase superfamily. Class-B beta-lactamase family.</text>
</comment>
<dbReference type="PANTHER" id="PTHR42951:SF4">
    <property type="entry name" value="ACYL-COENZYME A THIOESTERASE MBLAC2"/>
    <property type="match status" value="1"/>
</dbReference>
<evidence type="ECO:0000313" key="4">
    <source>
        <dbReference type="Proteomes" id="UP000244924"/>
    </source>
</evidence>
<dbReference type="Gene3D" id="3.60.15.10">
    <property type="entry name" value="Ribonuclease Z/Hydroxyacylglutathione hydrolase-like"/>
    <property type="match status" value="1"/>
</dbReference>
<feature type="domain" description="Metallo-beta-lactamase" evidence="2">
    <location>
        <begin position="98"/>
        <end position="282"/>
    </location>
</feature>